<dbReference type="EMBL" id="CP035913">
    <property type="protein sequence ID" value="QBE67288.1"/>
    <property type="molecule type" value="Genomic_DNA"/>
</dbReference>
<dbReference type="NCBIfam" id="NF038126">
    <property type="entry name" value="PEP_CTERM_FxDxF"/>
    <property type="match status" value="1"/>
</dbReference>
<dbReference type="InterPro" id="IPR013424">
    <property type="entry name" value="Ice-binding_C"/>
</dbReference>
<feature type="domain" description="Ice-binding protein C-terminal" evidence="1">
    <location>
        <begin position="123"/>
        <end position="146"/>
    </location>
</feature>
<gene>
    <name evidence="2" type="ORF">EWM63_15000</name>
</gene>
<evidence type="ECO:0000313" key="3">
    <source>
        <dbReference type="Proteomes" id="UP000290637"/>
    </source>
</evidence>
<reference evidence="2 3" key="1">
    <citation type="submission" date="2019-02" db="EMBL/GenBank/DDBJ databases">
        <title>Draft Genome Sequences of Six Type Strains of the Genus Massilia.</title>
        <authorList>
            <person name="Miess H."/>
            <person name="Frediansyhah A."/>
            <person name="Gross H."/>
        </authorList>
    </citation>
    <scope>NUCLEOTIDE SEQUENCE [LARGE SCALE GENOMIC DNA]</scope>
    <source>
        <strain evidence="2 3">DSM 17473</strain>
    </source>
</reference>
<keyword evidence="3" id="KW-1185">Reference proteome</keyword>
<organism evidence="2 3">
    <name type="scientific">Pseudoduganella lutea</name>
    <dbReference type="NCBI Taxonomy" id="321985"/>
    <lineage>
        <taxon>Bacteria</taxon>
        <taxon>Pseudomonadati</taxon>
        <taxon>Pseudomonadota</taxon>
        <taxon>Betaproteobacteria</taxon>
        <taxon>Burkholderiales</taxon>
        <taxon>Oxalobacteraceae</taxon>
        <taxon>Telluria group</taxon>
        <taxon>Pseudoduganella</taxon>
    </lineage>
</organism>
<protein>
    <submittedName>
        <fullName evidence="2">PEP-CTERM sorting domain-containing protein</fullName>
    </submittedName>
</protein>
<dbReference type="Pfam" id="PF07589">
    <property type="entry name" value="PEP-CTERM"/>
    <property type="match status" value="1"/>
</dbReference>
<sequence>MSYESVFAATQTGGIFSGFTLASTAQVRQLFNNVGANVWYSSGMGGYSDGCRDWTCHDWYSTLVAGITSDVAEFSGVHHIAGEQWGYTRAMGSYHFQMSGSQRDSEGDPMHGAFLFRDLSVSPVPEPATYGMLGAGLALVGMRLRRKRMY</sequence>
<dbReference type="Proteomes" id="UP000290637">
    <property type="component" value="Chromosome"/>
</dbReference>
<dbReference type="AlphaFoldDB" id="A0A4P6L8G0"/>
<dbReference type="NCBIfam" id="TIGR02595">
    <property type="entry name" value="PEP_CTERM"/>
    <property type="match status" value="1"/>
</dbReference>
<accession>A0A4P6L8G0</accession>
<dbReference type="KEGG" id="plue:EWM63_15000"/>
<proteinExistence type="predicted"/>
<evidence type="ECO:0000313" key="2">
    <source>
        <dbReference type="EMBL" id="QBE67288.1"/>
    </source>
</evidence>
<evidence type="ECO:0000259" key="1">
    <source>
        <dbReference type="Pfam" id="PF07589"/>
    </source>
</evidence>
<name>A0A4P6L8G0_9BURK</name>